<protein>
    <submittedName>
        <fullName evidence="1">Uncharacterized protein</fullName>
    </submittedName>
</protein>
<accession>M1DZJ0</accession>
<dbReference type="AlphaFoldDB" id="M1DZJ0"/>
<organism evidence="1 2">
    <name type="scientific">Solanum tuberosum</name>
    <name type="common">Potato</name>
    <dbReference type="NCBI Taxonomy" id="4113"/>
    <lineage>
        <taxon>Eukaryota</taxon>
        <taxon>Viridiplantae</taxon>
        <taxon>Streptophyta</taxon>
        <taxon>Embryophyta</taxon>
        <taxon>Tracheophyta</taxon>
        <taxon>Spermatophyta</taxon>
        <taxon>Magnoliopsida</taxon>
        <taxon>eudicotyledons</taxon>
        <taxon>Gunneridae</taxon>
        <taxon>Pentapetalae</taxon>
        <taxon>asterids</taxon>
        <taxon>lamiids</taxon>
        <taxon>Solanales</taxon>
        <taxon>Solanaceae</taxon>
        <taxon>Solanoideae</taxon>
        <taxon>Solaneae</taxon>
        <taxon>Solanum</taxon>
    </lineage>
</organism>
<dbReference type="Proteomes" id="UP000011115">
    <property type="component" value="Unassembled WGS sequence"/>
</dbReference>
<name>M1DZJ0_SOLTU</name>
<evidence type="ECO:0000313" key="2">
    <source>
        <dbReference type="Proteomes" id="UP000011115"/>
    </source>
</evidence>
<keyword evidence="2" id="KW-1185">Reference proteome</keyword>
<reference evidence="1" key="2">
    <citation type="submission" date="2015-06" db="UniProtKB">
        <authorList>
            <consortium name="EnsemblPlants"/>
        </authorList>
    </citation>
    <scope>IDENTIFICATION</scope>
    <source>
        <strain evidence="1">DM1-3 516 R44</strain>
    </source>
</reference>
<reference evidence="2" key="1">
    <citation type="journal article" date="2011" name="Nature">
        <title>Genome sequence and analysis of the tuber crop potato.</title>
        <authorList>
            <consortium name="The Potato Genome Sequencing Consortium"/>
        </authorList>
    </citation>
    <scope>NUCLEOTIDE SEQUENCE [LARGE SCALE GENOMIC DNA]</scope>
    <source>
        <strain evidence="2">cv. DM1-3 516 R44</strain>
    </source>
</reference>
<evidence type="ECO:0000313" key="1">
    <source>
        <dbReference type="EnsemblPlants" id="PGSC0003DMT400096926"/>
    </source>
</evidence>
<dbReference type="PaxDb" id="4113-PGSC0003DMT400096926"/>
<sequence>MGVVDFESSLEFPSEPTVSIPCVDNALVESVDTLVNPIDDRIDSSSKINLCPPSIDICALNDSSLSGDNCVDQPVCECSSLVEGSCNVIKKPQFGGTNENADHLIRSDSLSISIVEDPIACFAHRDHLLENSSKNDMCLFEGEFACFNSSLVVEHSLFKYNILFEDDEITSSDVPSGVSHESSIVLENYTCYNKPLWCEAFPPKDENLFLEDESTLVGKECVEEEGGVSFPITSSS</sequence>
<dbReference type="EnsemblPlants" id="PGSC0003DMT400096926">
    <property type="protein sequence ID" value="PGSC0003DMT400096926"/>
    <property type="gene ID" value="PGSC0003DMG400046497"/>
</dbReference>
<proteinExistence type="predicted"/>
<dbReference type="HOGENOM" id="CLU_1177143_0_0_1"/>
<dbReference type="Gramene" id="PGSC0003DMT400096926">
    <property type="protein sequence ID" value="PGSC0003DMT400096926"/>
    <property type="gene ID" value="PGSC0003DMG400046497"/>
</dbReference>
<dbReference type="InParanoid" id="M1DZJ0"/>